<keyword evidence="3" id="KW-0418">Kinase</keyword>
<protein>
    <submittedName>
        <fullName evidence="3">Two-component system, LytT family, sensor histidine kinase AlgZ</fullName>
    </submittedName>
</protein>
<dbReference type="InterPro" id="IPR010559">
    <property type="entry name" value="Sig_transdc_His_kin_internal"/>
</dbReference>
<feature type="transmembrane region" description="Helical" evidence="1">
    <location>
        <begin position="48"/>
        <end position="68"/>
    </location>
</feature>
<reference evidence="3 4" key="1">
    <citation type="submission" date="2016-11" db="EMBL/GenBank/DDBJ databases">
        <authorList>
            <person name="Jaros S."/>
            <person name="Januszkiewicz K."/>
            <person name="Wedrychowicz H."/>
        </authorList>
    </citation>
    <scope>NUCLEOTIDE SEQUENCE [LARGE SCALE GENOMIC DNA]</scope>
    <source>
        <strain evidence="3 4">DSM 16112</strain>
    </source>
</reference>
<keyword evidence="3" id="KW-0808">Transferase</keyword>
<evidence type="ECO:0000313" key="4">
    <source>
        <dbReference type="Proteomes" id="UP000184327"/>
    </source>
</evidence>
<accession>A0A1M4V4M0</accession>
<gene>
    <name evidence="3" type="ORF">SAMN02745117_00590</name>
</gene>
<dbReference type="Proteomes" id="UP000184327">
    <property type="component" value="Unassembled WGS sequence"/>
</dbReference>
<dbReference type="InterPro" id="IPR036890">
    <property type="entry name" value="HATPase_C_sf"/>
</dbReference>
<feature type="transmembrane region" description="Helical" evidence="1">
    <location>
        <begin position="111"/>
        <end position="133"/>
    </location>
</feature>
<dbReference type="InterPro" id="IPR050640">
    <property type="entry name" value="Bact_2-comp_sensor_kinase"/>
</dbReference>
<dbReference type="Gene3D" id="3.30.565.10">
    <property type="entry name" value="Histidine kinase-like ATPase, C-terminal domain"/>
    <property type="match status" value="1"/>
</dbReference>
<keyword evidence="1" id="KW-1133">Transmembrane helix</keyword>
<dbReference type="Pfam" id="PF06580">
    <property type="entry name" value="His_kinase"/>
    <property type="match status" value="1"/>
</dbReference>
<dbReference type="PANTHER" id="PTHR34220:SF7">
    <property type="entry name" value="SENSOR HISTIDINE KINASE YPDA"/>
    <property type="match status" value="1"/>
</dbReference>
<keyword evidence="4" id="KW-1185">Reference proteome</keyword>
<dbReference type="AlphaFoldDB" id="A0A1M4V4M0"/>
<dbReference type="SUPFAM" id="SSF55874">
    <property type="entry name" value="ATPase domain of HSP90 chaperone/DNA topoisomerase II/histidine kinase"/>
    <property type="match status" value="1"/>
</dbReference>
<feature type="transmembrane region" description="Helical" evidence="1">
    <location>
        <begin position="80"/>
        <end position="105"/>
    </location>
</feature>
<dbReference type="STRING" id="1122156.SAMN02745117_00590"/>
<dbReference type="GO" id="GO:0000155">
    <property type="term" value="F:phosphorelay sensor kinase activity"/>
    <property type="evidence" value="ECO:0007669"/>
    <property type="project" value="InterPro"/>
</dbReference>
<dbReference type="OrthoDB" id="2514702at2"/>
<dbReference type="RefSeq" id="WP_073354525.1">
    <property type="nucleotide sequence ID" value="NZ_FQUZ01000005.1"/>
</dbReference>
<feature type="transmembrane region" description="Helical" evidence="1">
    <location>
        <begin position="9"/>
        <end position="36"/>
    </location>
</feature>
<dbReference type="PANTHER" id="PTHR34220">
    <property type="entry name" value="SENSOR HISTIDINE KINASE YPDA"/>
    <property type="match status" value="1"/>
</dbReference>
<evidence type="ECO:0000259" key="2">
    <source>
        <dbReference type="Pfam" id="PF06580"/>
    </source>
</evidence>
<sequence>MTLSPARSLLFDACQIGVVLRAIALVQATVGLAGLFGSTDLDDWLGRFALHTATALPALLAWLLLACALKRPLHRLHPPLQWSVGLALGLACGLMACALYQAIIAQPVQPLSWLASALAGVALAALLVNMLALRQRAQLPAETTARLAELQARIRPHFLFNTLNTAIALVGEDPAQAERVLEDLSDLFRHALRDGGRNQSTLGEEVQIARQYLGIEQIRFGERLRVAWSLDEDALTASVPPLLLQPLVENAIRHGIEPSPDGGTVHVLVRRKGTRVHVRISNSLPATPAAARSGGHGMALHNVRTRLRLLHDLETELQTRSRNGLFEVAFSLPVRPTPRSPKP</sequence>
<organism evidence="3 4">
    <name type="scientific">Lampropedia hyalina DSM 16112</name>
    <dbReference type="NCBI Taxonomy" id="1122156"/>
    <lineage>
        <taxon>Bacteria</taxon>
        <taxon>Pseudomonadati</taxon>
        <taxon>Pseudomonadota</taxon>
        <taxon>Betaproteobacteria</taxon>
        <taxon>Burkholderiales</taxon>
        <taxon>Comamonadaceae</taxon>
        <taxon>Lampropedia</taxon>
    </lineage>
</organism>
<dbReference type="EMBL" id="FQUZ01000005">
    <property type="protein sequence ID" value="SHE63924.1"/>
    <property type="molecule type" value="Genomic_DNA"/>
</dbReference>
<proteinExistence type="predicted"/>
<dbReference type="GO" id="GO:0016020">
    <property type="term" value="C:membrane"/>
    <property type="evidence" value="ECO:0007669"/>
    <property type="project" value="InterPro"/>
</dbReference>
<feature type="domain" description="Signal transduction histidine kinase internal region" evidence="2">
    <location>
        <begin position="145"/>
        <end position="224"/>
    </location>
</feature>
<evidence type="ECO:0000313" key="3">
    <source>
        <dbReference type="EMBL" id="SHE63924.1"/>
    </source>
</evidence>
<keyword evidence="1" id="KW-0472">Membrane</keyword>
<keyword evidence="1" id="KW-0812">Transmembrane</keyword>
<name>A0A1M4V4M0_9BURK</name>
<evidence type="ECO:0000256" key="1">
    <source>
        <dbReference type="SAM" id="Phobius"/>
    </source>
</evidence>